<proteinExistence type="predicted"/>
<evidence type="ECO:0000256" key="1">
    <source>
        <dbReference type="SAM" id="MobiDB-lite"/>
    </source>
</evidence>
<dbReference type="AlphaFoldDB" id="A0A1I0Q2V3"/>
<dbReference type="InterPro" id="IPR015943">
    <property type="entry name" value="WD40/YVTN_repeat-like_dom_sf"/>
</dbReference>
<dbReference type="GeneID" id="99986674"/>
<dbReference type="EMBL" id="FOIR01000002">
    <property type="protein sequence ID" value="SEW21200.1"/>
    <property type="molecule type" value="Genomic_DNA"/>
</dbReference>
<dbReference type="CDD" id="cd15482">
    <property type="entry name" value="Sialidase_non-viral"/>
    <property type="match status" value="1"/>
</dbReference>
<dbReference type="RefSeq" id="WP_090258401.1">
    <property type="nucleotide sequence ID" value="NZ_FOIR01000002.1"/>
</dbReference>
<dbReference type="PANTHER" id="PTHR43739">
    <property type="entry name" value="XYLOGLUCANASE (EUROFUNG)"/>
    <property type="match status" value="1"/>
</dbReference>
<evidence type="ECO:0000313" key="2">
    <source>
        <dbReference type="EMBL" id="SEW21200.1"/>
    </source>
</evidence>
<organism evidence="2 3">
    <name type="scientific">Roseivirga pacifica</name>
    <dbReference type="NCBI Taxonomy" id="1267423"/>
    <lineage>
        <taxon>Bacteria</taxon>
        <taxon>Pseudomonadati</taxon>
        <taxon>Bacteroidota</taxon>
        <taxon>Cytophagia</taxon>
        <taxon>Cytophagales</taxon>
        <taxon>Roseivirgaceae</taxon>
        <taxon>Roseivirga</taxon>
    </lineage>
</organism>
<dbReference type="STRING" id="1267423.SAMN05216290_1957"/>
<dbReference type="GO" id="GO:0010411">
    <property type="term" value="P:xyloglucan metabolic process"/>
    <property type="evidence" value="ECO:0007669"/>
    <property type="project" value="TreeGrafter"/>
</dbReference>
<dbReference type="InterPro" id="IPR052025">
    <property type="entry name" value="Xyloglucanase_GH74"/>
</dbReference>
<evidence type="ECO:0000313" key="3">
    <source>
        <dbReference type="Proteomes" id="UP000199437"/>
    </source>
</evidence>
<dbReference type="Proteomes" id="UP000199437">
    <property type="component" value="Unassembled WGS sequence"/>
</dbReference>
<gene>
    <name evidence="2" type="ORF">SAMN05216290_1957</name>
</gene>
<dbReference type="PANTHER" id="PTHR43739:SF5">
    <property type="entry name" value="EXO-ALPHA-SIALIDASE"/>
    <property type="match status" value="1"/>
</dbReference>
<feature type="region of interest" description="Disordered" evidence="1">
    <location>
        <begin position="120"/>
        <end position="139"/>
    </location>
</feature>
<dbReference type="Gene3D" id="2.130.10.10">
    <property type="entry name" value="YVTN repeat-like/Quinoprotein amine dehydrogenase"/>
    <property type="match status" value="1"/>
</dbReference>
<dbReference type="SUPFAM" id="SSF110296">
    <property type="entry name" value="Oligoxyloglucan reducing end-specific cellobiohydrolase"/>
    <property type="match status" value="1"/>
</dbReference>
<dbReference type="OrthoDB" id="9757809at2"/>
<reference evidence="3" key="1">
    <citation type="submission" date="2016-10" db="EMBL/GenBank/DDBJ databases">
        <authorList>
            <person name="Varghese N."/>
            <person name="Submissions S."/>
        </authorList>
    </citation>
    <scope>NUCLEOTIDE SEQUENCE [LARGE SCALE GENOMIC DNA]</scope>
    <source>
        <strain evidence="3">CGMCC 1.12402</strain>
    </source>
</reference>
<name>A0A1I0Q2V3_9BACT</name>
<sequence>MKLIAGTDKGLLIYSQESNGWKLTDIHFIGLPIGAFHQDVKGQWWVAINHKHWGTKLYRSADQGESFKEITAPKFSKGTHSLKSVWTIESRLTEGKLELFIGVEPAAIFVSKDNGDSFSELSGLSEHPSRETWQGGGKGSKSPFLHSILFHPEKPNQLMVGISCAGVFQSDDFGNTWQATNSGLKSFFLPDSTIDVGHDPHSIIRHPKHPEVIWQQNHCGIYRSLDDGHTWADVSDPNQKAVYGFDLVIDETDIDTAWVIPAQSDDLRIPHNTELAVYKTVNAGQSWQPLTKGLPPKGSFDLVLRDGFDKRGQVMVFGTNNGNLYTSSDLGENWQAISQSLSAVRVVKLLG</sequence>
<keyword evidence="3" id="KW-1185">Reference proteome</keyword>
<protein>
    <recommendedName>
        <fullName evidence="4">BNR/Asp-box repeat-containing protein</fullName>
    </recommendedName>
</protein>
<accession>A0A1I0Q2V3</accession>
<evidence type="ECO:0008006" key="4">
    <source>
        <dbReference type="Google" id="ProtNLM"/>
    </source>
</evidence>